<name>A0ABU5F8B7_9BACT</name>
<keyword evidence="3" id="KW-1185">Reference proteome</keyword>
<evidence type="ECO:0000313" key="2">
    <source>
        <dbReference type="EMBL" id="MDY3563510.1"/>
    </source>
</evidence>
<dbReference type="Pfam" id="PF10142">
    <property type="entry name" value="PhoPQ_related"/>
    <property type="match status" value="1"/>
</dbReference>
<comment type="caution">
    <text evidence="2">The sequence shown here is derived from an EMBL/GenBank/DDBJ whole genome shotgun (WGS) entry which is preliminary data.</text>
</comment>
<evidence type="ECO:0000313" key="3">
    <source>
        <dbReference type="Proteomes" id="UP001272242"/>
    </source>
</evidence>
<dbReference type="PANTHER" id="PTHR31497:SF0">
    <property type="entry name" value="AUTOCRINE PROLIFERATION REPRESSOR PROTEIN A"/>
    <property type="match status" value="1"/>
</dbReference>
<dbReference type="SUPFAM" id="SSF53474">
    <property type="entry name" value="alpha/beta-Hydrolases"/>
    <property type="match status" value="1"/>
</dbReference>
<dbReference type="Proteomes" id="UP001272242">
    <property type="component" value="Unassembled WGS sequence"/>
</dbReference>
<accession>A0ABU5F8B7</accession>
<dbReference type="InterPro" id="IPR009199">
    <property type="entry name" value="PhoPQ-act_pathogen-rel_PqaA"/>
</dbReference>
<dbReference type="PIRSF" id="PIRSF014728">
    <property type="entry name" value="PqaA"/>
    <property type="match status" value="1"/>
</dbReference>
<dbReference type="Gene3D" id="3.40.50.1820">
    <property type="entry name" value="alpha/beta hydrolase"/>
    <property type="match status" value="1"/>
</dbReference>
<sequence length="439" mass="49022">MRLLTLFGLLVTPALGAAAPDVPAPPTELVDYVTKKDDSFSWKLADKKDTDTGTVYELDLVSQTWQSIKWEHKLQVFVPKGAKPQATMVLWNQGGRPNAGSGVLGLQIATGVKAPVAFLYGVPKQPLFEGKVEDTLIAETFVRYLETKDGSWPLLFPMVKSVVRAMDALQAFAKEEWKTEVKSFVVTGASKRGWTSWLTAATGDPRVKAIAPIVIDTLNMPVQMKNQVTAFGKPSEMIKDYTERKLVPIPDTPEAAKLWRMVDPWVYREKLTLPKMIINGANDPYWPLDALNSYWGDLKGDKWVLYVPNAGHDLRETDADGKKELLPMRAVATLAAFGRCQVFDQKMPELSWVCDEKAGVCRLEVTSAAKPVAMRVWVAEAETRDFRKARWSEDKAAKFPATVTAPEKGFRAFYAETEYDLDGLKFGLCTQIRILEAKK</sequence>
<reference evidence="3" key="1">
    <citation type="journal article" date="2023" name="Mar. Drugs">
        <title>Gemmata algarum, a Novel Planctomycete Isolated from an Algal Mat, Displays Antimicrobial Activity.</title>
        <authorList>
            <person name="Kumar G."/>
            <person name="Kallscheuer N."/>
            <person name="Kashif M."/>
            <person name="Ahamad S."/>
            <person name="Jagadeeshwari U."/>
            <person name="Pannikurungottu S."/>
            <person name="Haufschild T."/>
            <person name="Kabuu M."/>
            <person name="Sasikala C."/>
            <person name="Jogler C."/>
            <person name="Ramana C."/>
        </authorList>
    </citation>
    <scope>NUCLEOTIDE SEQUENCE [LARGE SCALE GENOMIC DNA]</scope>
    <source>
        <strain evidence="3">JC673</strain>
    </source>
</reference>
<protein>
    <submittedName>
        <fullName evidence="2">PhoPQ-activated pathogenicity-related family protein</fullName>
    </submittedName>
</protein>
<keyword evidence="1" id="KW-0732">Signal</keyword>
<dbReference type="RefSeq" id="WP_261184803.1">
    <property type="nucleotide sequence ID" value="NZ_JAXBLV010000243.1"/>
</dbReference>
<organism evidence="2 3">
    <name type="scientific">Gemmata algarum</name>
    <dbReference type="NCBI Taxonomy" id="2975278"/>
    <lineage>
        <taxon>Bacteria</taxon>
        <taxon>Pseudomonadati</taxon>
        <taxon>Planctomycetota</taxon>
        <taxon>Planctomycetia</taxon>
        <taxon>Gemmatales</taxon>
        <taxon>Gemmataceae</taxon>
        <taxon>Gemmata</taxon>
    </lineage>
</organism>
<evidence type="ECO:0000256" key="1">
    <source>
        <dbReference type="SAM" id="SignalP"/>
    </source>
</evidence>
<dbReference type="PANTHER" id="PTHR31497">
    <property type="entry name" value="AUTOCRINE PROLIFERATION REPRESSOR PROTEIN A"/>
    <property type="match status" value="1"/>
</dbReference>
<gene>
    <name evidence="2" type="ORF">R5W23_005122</name>
</gene>
<feature type="chain" id="PRO_5046001048" evidence="1">
    <location>
        <begin position="18"/>
        <end position="439"/>
    </location>
</feature>
<feature type="signal peptide" evidence="1">
    <location>
        <begin position="1"/>
        <end position="17"/>
    </location>
</feature>
<dbReference type="EMBL" id="JAXBLV010000243">
    <property type="protein sequence ID" value="MDY3563510.1"/>
    <property type="molecule type" value="Genomic_DNA"/>
</dbReference>
<proteinExistence type="predicted"/>
<dbReference type="InterPro" id="IPR029058">
    <property type="entry name" value="AB_hydrolase_fold"/>
</dbReference>